<reference evidence="3" key="1">
    <citation type="submission" date="2022-07" db="EMBL/GenBank/DDBJ databases">
        <title>Genome Sequence of Physisporinus lineatus.</title>
        <authorList>
            <person name="Buettner E."/>
        </authorList>
    </citation>
    <scope>NUCLEOTIDE SEQUENCE</scope>
    <source>
        <strain evidence="3">VT162</strain>
    </source>
</reference>
<evidence type="ECO:0000313" key="4">
    <source>
        <dbReference type="Proteomes" id="UP001212997"/>
    </source>
</evidence>
<keyword evidence="1" id="KW-0175">Coiled coil</keyword>
<comment type="caution">
    <text evidence="3">The sequence shown here is derived from an EMBL/GenBank/DDBJ whole genome shotgun (WGS) entry which is preliminary data.</text>
</comment>
<feature type="transmembrane region" description="Helical" evidence="2">
    <location>
        <begin position="6"/>
        <end position="27"/>
    </location>
</feature>
<evidence type="ECO:0000256" key="1">
    <source>
        <dbReference type="SAM" id="Coils"/>
    </source>
</evidence>
<organism evidence="3 4">
    <name type="scientific">Meripilus lineatus</name>
    <dbReference type="NCBI Taxonomy" id="2056292"/>
    <lineage>
        <taxon>Eukaryota</taxon>
        <taxon>Fungi</taxon>
        <taxon>Dikarya</taxon>
        <taxon>Basidiomycota</taxon>
        <taxon>Agaricomycotina</taxon>
        <taxon>Agaricomycetes</taxon>
        <taxon>Polyporales</taxon>
        <taxon>Meripilaceae</taxon>
        <taxon>Meripilus</taxon>
    </lineage>
</organism>
<gene>
    <name evidence="3" type="ORF">NLI96_g13210</name>
</gene>
<evidence type="ECO:0000313" key="3">
    <source>
        <dbReference type="EMBL" id="KAJ3472892.1"/>
    </source>
</evidence>
<dbReference type="EMBL" id="JANAWD010001687">
    <property type="protein sequence ID" value="KAJ3472892.1"/>
    <property type="molecule type" value="Genomic_DNA"/>
</dbReference>
<keyword evidence="4" id="KW-1185">Reference proteome</keyword>
<feature type="transmembrane region" description="Helical" evidence="2">
    <location>
        <begin position="85"/>
        <end position="102"/>
    </location>
</feature>
<sequence length="177" mass="20341">MLFLMTLIPFLFIGCSLLWGILGSAWIARSPFRIAAVGLFTCASGFFIQTQIHHTEALPTWVVQKIPMLSVDRAVLEFFNKLVDVVIYAAGGGIVASALFLRTQLRFEQERREQTKIKEHVGRRIKELERDLKFLEADARLQGRDNVLQRHDAILRMLARYENRLEKADRILAAMKK</sequence>
<keyword evidence="2" id="KW-1133">Transmembrane helix</keyword>
<name>A0AAD5UQX6_9APHY</name>
<evidence type="ECO:0000256" key="2">
    <source>
        <dbReference type="SAM" id="Phobius"/>
    </source>
</evidence>
<feature type="transmembrane region" description="Helical" evidence="2">
    <location>
        <begin position="34"/>
        <end position="52"/>
    </location>
</feature>
<feature type="coiled-coil region" evidence="1">
    <location>
        <begin position="118"/>
        <end position="145"/>
    </location>
</feature>
<keyword evidence="2" id="KW-0472">Membrane</keyword>
<proteinExistence type="predicted"/>
<accession>A0AAD5UQX6</accession>
<dbReference type="AlphaFoldDB" id="A0AAD5UQX6"/>
<protein>
    <submittedName>
        <fullName evidence="3">Uncharacterized protein</fullName>
    </submittedName>
</protein>
<keyword evidence="2" id="KW-0812">Transmembrane</keyword>
<dbReference type="Proteomes" id="UP001212997">
    <property type="component" value="Unassembled WGS sequence"/>
</dbReference>